<dbReference type="PANTHER" id="PTHR43591:SF24">
    <property type="entry name" value="2-METHOXY-6-POLYPRENYL-1,4-BENZOQUINOL METHYLASE, MITOCHONDRIAL"/>
    <property type="match status" value="1"/>
</dbReference>
<evidence type="ECO:0000313" key="7">
    <source>
        <dbReference type="Proteomes" id="UP000326903"/>
    </source>
</evidence>
<dbReference type="AlphaFoldDB" id="A0A5J5IKX2"/>
<dbReference type="GO" id="GO:0043770">
    <property type="term" value="F:demethylmenaquinone methyltransferase activity"/>
    <property type="evidence" value="ECO:0007669"/>
    <property type="project" value="UniProtKB-UniRule"/>
</dbReference>
<evidence type="ECO:0000256" key="1">
    <source>
        <dbReference type="ARBA" id="ARBA00022428"/>
    </source>
</evidence>
<gene>
    <name evidence="6" type="primary">ubiE</name>
    <name evidence="5" type="synonym">menG</name>
    <name evidence="6" type="ORF">FW778_06770</name>
</gene>
<dbReference type="Pfam" id="PF01209">
    <property type="entry name" value="Ubie_methyltran"/>
    <property type="match status" value="1"/>
</dbReference>
<comment type="caution">
    <text evidence="5">Lacks conserved residue(s) required for the propagation of feature annotation.</text>
</comment>
<dbReference type="SUPFAM" id="SSF53335">
    <property type="entry name" value="S-adenosyl-L-methionine-dependent methyltransferases"/>
    <property type="match status" value="1"/>
</dbReference>
<comment type="catalytic activity">
    <reaction evidence="5">
        <text>a 2-demethylmenaquinol + S-adenosyl-L-methionine = a menaquinol + S-adenosyl-L-homocysteine + H(+)</text>
        <dbReference type="Rhea" id="RHEA:42640"/>
        <dbReference type="Rhea" id="RHEA-COMP:9539"/>
        <dbReference type="Rhea" id="RHEA-COMP:9563"/>
        <dbReference type="ChEBI" id="CHEBI:15378"/>
        <dbReference type="ChEBI" id="CHEBI:18151"/>
        <dbReference type="ChEBI" id="CHEBI:55437"/>
        <dbReference type="ChEBI" id="CHEBI:57856"/>
        <dbReference type="ChEBI" id="CHEBI:59789"/>
        <dbReference type="EC" id="2.1.1.163"/>
    </reaction>
</comment>
<dbReference type="Gene3D" id="3.40.50.150">
    <property type="entry name" value="Vaccinia Virus protein VP39"/>
    <property type="match status" value="1"/>
</dbReference>
<dbReference type="UniPathway" id="UPA00079">
    <property type="reaction ID" value="UER00169"/>
</dbReference>
<keyword evidence="7" id="KW-1185">Reference proteome</keyword>
<sequence length="247" mass="28249">MKTYSHDAIVPFKDSGESKKKQVESMFDKIAFRYDFLNRFLSAGIDVTWRKKAIRELSSLHPKNILDVATGTGDFAVTSYKILKPEKITGIDISEGMLNIGRKKIENLGLQHQIQLLNGDSEAIYFEDSSFDAVTVAFGVRNFEDLEKGLSEIYRVLKPGGKLVVLEFSKPSSPIIKSLYNFYMKFITPNIGKLISKNNDAYKYLNNSVQKFPERENFIHILKKIKYRHSFYKTLSLGICTIYCGEK</sequence>
<evidence type="ECO:0000256" key="4">
    <source>
        <dbReference type="ARBA" id="ARBA00022691"/>
    </source>
</evidence>
<protein>
    <recommendedName>
        <fullName evidence="5">Demethylmenaquinone methyltransferase</fullName>
        <ecNumber evidence="5">2.1.1.163</ecNumber>
    </recommendedName>
</protein>
<keyword evidence="3 5" id="KW-0808">Transferase</keyword>
<reference evidence="6 7" key="1">
    <citation type="submission" date="2019-09" db="EMBL/GenBank/DDBJ databases">
        <title>Draft genome sequence of Ginsengibacter sp. BR5-29.</title>
        <authorList>
            <person name="Im W.-T."/>
        </authorList>
    </citation>
    <scope>NUCLEOTIDE SEQUENCE [LARGE SCALE GENOMIC DNA]</scope>
    <source>
        <strain evidence="6 7">BR5-29</strain>
    </source>
</reference>
<name>A0A5J5IKX2_9BACT</name>
<dbReference type="EC" id="2.1.1.163" evidence="5"/>
<dbReference type="PANTHER" id="PTHR43591">
    <property type="entry name" value="METHYLTRANSFERASE"/>
    <property type="match status" value="1"/>
</dbReference>
<comment type="similarity">
    <text evidence="5">Belongs to the class I-like SAM-binding methyltransferase superfamily. MenG/UbiE family.</text>
</comment>
<dbReference type="Proteomes" id="UP000326903">
    <property type="component" value="Unassembled WGS sequence"/>
</dbReference>
<dbReference type="NCBIfam" id="NF001244">
    <property type="entry name" value="PRK00216.1-5"/>
    <property type="match status" value="1"/>
</dbReference>
<evidence type="ECO:0000256" key="3">
    <source>
        <dbReference type="ARBA" id="ARBA00022679"/>
    </source>
</evidence>
<proteinExistence type="inferred from homology"/>
<dbReference type="HAMAP" id="MF_01813">
    <property type="entry name" value="MenG_UbiE_methyltr"/>
    <property type="match status" value="1"/>
</dbReference>
<feature type="binding site" evidence="5">
    <location>
        <position position="92"/>
    </location>
    <ligand>
        <name>S-adenosyl-L-methionine</name>
        <dbReference type="ChEBI" id="CHEBI:59789"/>
    </ligand>
</feature>
<organism evidence="6 7">
    <name type="scientific">Ginsengibacter hankyongi</name>
    <dbReference type="NCBI Taxonomy" id="2607284"/>
    <lineage>
        <taxon>Bacteria</taxon>
        <taxon>Pseudomonadati</taxon>
        <taxon>Bacteroidota</taxon>
        <taxon>Chitinophagia</taxon>
        <taxon>Chitinophagales</taxon>
        <taxon>Chitinophagaceae</taxon>
        <taxon>Ginsengibacter</taxon>
    </lineage>
</organism>
<dbReference type="PROSITE" id="PS51608">
    <property type="entry name" value="SAM_MT_UBIE"/>
    <property type="match status" value="1"/>
</dbReference>
<dbReference type="GO" id="GO:0032259">
    <property type="term" value="P:methylation"/>
    <property type="evidence" value="ECO:0007669"/>
    <property type="project" value="UniProtKB-KW"/>
</dbReference>
<dbReference type="NCBIfam" id="TIGR01934">
    <property type="entry name" value="MenG_MenH_UbiE"/>
    <property type="match status" value="1"/>
</dbReference>
<feature type="binding site" evidence="5">
    <location>
        <begin position="120"/>
        <end position="121"/>
    </location>
    <ligand>
        <name>S-adenosyl-L-methionine</name>
        <dbReference type="ChEBI" id="CHEBI:59789"/>
    </ligand>
</feature>
<accession>A0A5J5IKX2</accession>
<dbReference type="PROSITE" id="PS01183">
    <property type="entry name" value="UBIE_1"/>
    <property type="match status" value="1"/>
</dbReference>
<dbReference type="InterPro" id="IPR004033">
    <property type="entry name" value="UbiE/COQ5_MeTrFase"/>
</dbReference>
<keyword evidence="1 5" id="KW-0474">Menaquinone biosynthesis</keyword>
<dbReference type="InterPro" id="IPR029063">
    <property type="entry name" value="SAM-dependent_MTases_sf"/>
</dbReference>
<dbReference type="InterPro" id="IPR023576">
    <property type="entry name" value="UbiE/COQ5_MeTrFase_CS"/>
</dbReference>
<feature type="binding site" evidence="5">
    <location>
        <position position="72"/>
    </location>
    <ligand>
        <name>S-adenosyl-L-methionine</name>
        <dbReference type="ChEBI" id="CHEBI:59789"/>
    </ligand>
</feature>
<comment type="caution">
    <text evidence="6">The sequence shown here is derived from an EMBL/GenBank/DDBJ whole genome shotgun (WGS) entry which is preliminary data.</text>
</comment>
<evidence type="ECO:0000313" key="6">
    <source>
        <dbReference type="EMBL" id="KAA9041716.1"/>
    </source>
</evidence>
<dbReference type="GO" id="GO:0009234">
    <property type="term" value="P:menaquinone biosynthetic process"/>
    <property type="evidence" value="ECO:0007669"/>
    <property type="project" value="UniProtKB-UniRule"/>
</dbReference>
<evidence type="ECO:0000256" key="5">
    <source>
        <dbReference type="HAMAP-Rule" id="MF_01813"/>
    </source>
</evidence>
<comment type="function">
    <text evidence="5">Methyltransferase required for the conversion of demethylmenaquinol (DMKH2) to menaquinol (MKH2).</text>
</comment>
<dbReference type="PROSITE" id="PS01184">
    <property type="entry name" value="UBIE_2"/>
    <property type="match status" value="1"/>
</dbReference>
<keyword evidence="2 5" id="KW-0489">Methyltransferase</keyword>
<dbReference type="RefSeq" id="WP_150413836.1">
    <property type="nucleotide sequence ID" value="NZ_VYQF01000001.1"/>
</dbReference>
<comment type="pathway">
    <text evidence="5">Quinol/quinone metabolism; menaquinone biosynthesis; menaquinol from 1,4-dihydroxy-2-naphthoate: step 2/2.</text>
</comment>
<dbReference type="EMBL" id="VYQF01000001">
    <property type="protein sequence ID" value="KAA9041716.1"/>
    <property type="molecule type" value="Genomic_DNA"/>
</dbReference>
<dbReference type="CDD" id="cd02440">
    <property type="entry name" value="AdoMet_MTases"/>
    <property type="match status" value="1"/>
</dbReference>
<evidence type="ECO:0000256" key="2">
    <source>
        <dbReference type="ARBA" id="ARBA00022603"/>
    </source>
</evidence>
<keyword evidence="4 5" id="KW-0949">S-adenosyl-L-methionine</keyword>